<keyword evidence="4" id="KW-0812">Transmembrane</keyword>
<keyword evidence="2" id="KW-0328">Glycosyltransferase</keyword>
<evidence type="ECO:0000256" key="5">
    <source>
        <dbReference type="ARBA" id="ARBA00022968"/>
    </source>
</evidence>
<proteinExistence type="predicted"/>
<evidence type="ECO:0000256" key="1">
    <source>
        <dbReference type="ARBA" id="ARBA00004606"/>
    </source>
</evidence>
<dbReference type="EMBL" id="CAKKNE010000003">
    <property type="protein sequence ID" value="CAH0371512.1"/>
    <property type="molecule type" value="Genomic_DNA"/>
</dbReference>
<keyword evidence="11" id="KW-1185">Reference proteome</keyword>
<name>A0A8J2WWP7_9STRA</name>
<sequence length="478" mass="51043">MKRLLLAAAAITNALDVQDVAYAVITSSPVAKDRLPPLEDAWITPARARGITVLVVSDACDDRNCVAVACEASQAGVPCKSGRAFVELRKRASAKWFARVMDDTFVDVDALTWHLAAYDSTKPYYVGDMAIAYADQEERFRFAWGGAGWALSEPAAELTEKHLDFYFYLVETTGCPAQTCNANMSWPAHHNHDGRGLRLNNAYADDVVFGLFMSALNIEAVGPAGFQQTPLDILGGAPPCSSTEMEAARVRKTTCVSGATGRVHALGGFFDDNLAQTARAVATSSCRGAQRPAAIHLGEETGGPLNKLWRAQLPHLTEAFRGRVLASVPRGSPFHYGRLCVVEGAPIPPTELDGMPAPLPLPFESGGVEDSVRVGACDDPDHVARRACGALGRDDDACVDQMRAMAMRLRDALWNHRRPASAEVTLGDGSTTTVVVEAGEDPSAVVAAACSEYDLSGNDCAVLKDWLAARGPPIVCDV</sequence>
<dbReference type="Gene3D" id="3.90.550.50">
    <property type="match status" value="1"/>
</dbReference>
<keyword evidence="3" id="KW-0808">Transferase</keyword>
<dbReference type="GO" id="GO:0012505">
    <property type="term" value="C:endomembrane system"/>
    <property type="evidence" value="ECO:0007669"/>
    <property type="project" value="UniProtKB-SubCell"/>
</dbReference>
<comment type="caution">
    <text evidence="10">The sequence shown here is derived from an EMBL/GenBank/DDBJ whole genome shotgun (WGS) entry which is preliminary data.</text>
</comment>
<feature type="domain" description="Fringe-like glycosyltransferase" evidence="9">
    <location>
        <begin position="15"/>
        <end position="157"/>
    </location>
</feature>
<dbReference type="AlphaFoldDB" id="A0A8J2WWP7"/>
<evidence type="ECO:0000256" key="6">
    <source>
        <dbReference type="ARBA" id="ARBA00022989"/>
    </source>
</evidence>
<accession>A0A8J2WWP7</accession>
<evidence type="ECO:0000256" key="4">
    <source>
        <dbReference type="ARBA" id="ARBA00022692"/>
    </source>
</evidence>
<evidence type="ECO:0000256" key="2">
    <source>
        <dbReference type="ARBA" id="ARBA00022676"/>
    </source>
</evidence>
<evidence type="ECO:0000256" key="3">
    <source>
        <dbReference type="ARBA" id="ARBA00022679"/>
    </source>
</evidence>
<evidence type="ECO:0000313" key="10">
    <source>
        <dbReference type="EMBL" id="CAH0371512.1"/>
    </source>
</evidence>
<keyword evidence="7" id="KW-0472">Membrane</keyword>
<dbReference type="GO" id="GO:0016757">
    <property type="term" value="F:glycosyltransferase activity"/>
    <property type="evidence" value="ECO:0007669"/>
    <property type="project" value="UniProtKB-KW"/>
</dbReference>
<comment type="subcellular location">
    <subcellularLocation>
        <location evidence="8">Endomembrane system</location>
        <topology evidence="8">Single-pass membrane protein</topology>
    </subcellularLocation>
    <subcellularLocation>
        <location evidence="1">Membrane</location>
        <topology evidence="1">Single-pass type II membrane protein</topology>
    </subcellularLocation>
</comment>
<gene>
    <name evidence="10" type="ORF">PECAL_3P14600</name>
</gene>
<dbReference type="GO" id="GO:0016020">
    <property type="term" value="C:membrane"/>
    <property type="evidence" value="ECO:0007669"/>
    <property type="project" value="UniProtKB-SubCell"/>
</dbReference>
<evidence type="ECO:0000256" key="8">
    <source>
        <dbReference type="ARBA" id="ARBA00037847"/>
    </source>
</evidence>
<dbReference type="PANTHER" id="PTHR10811">
    <property type="entry name" value="FRINGE-RELATED"/>
    <property type="match status" value="1"/>
</dbReference>
<keyword evidence="5" id="KW-0735">Signal-anchor</keyword>
<organism evidence="10 11">
    <name type="scientific">Pelagomonas calceolata</name>
    <dbReference type="NCBI Taxonomy" id="35677"/>
    <lineage>
        <taxon>Eukaryota</taxon>
        <taxon>Sar</taxon>
        <taxon>Stramenopiles</taxon>
        <taxon>Ochrophyta</taxon>
        <taxon>Pelagophyceae</taxon>
        <taxon>Pelagomonadales</taxon>
        <taxon>Pelagomonadaceae</taxon>
        <taxon>Pelagomonas</taxon>
    </lineage>
</organism>
<dbReference type="InterPro" id="IPR003378">
    <property type="entry name" value="Fringe-like_glycosylTrfase"/>
</dbReference>
<evidence type="ECO:0000259" key="9">
    <source>
        <dbReference type="Pfam" id="PF02434"/>
    </source>
</evidence>
<reference evidence="10" key="1">
    <citation type="submission" date="2021-11" db="EMBL/GenBank/DDBJ databases">
        <authorList>
            <consortium name="Genoscope - CEA"/>
            <person name="William W."/>
        </authorList>
    </citation>
    <scope>NUCLEOTIDE SEQUENCE</scope>
</reference>
<dbReference type="OrthoDB" id="414175at2759"/>
<protein>
    <recommendedName>
        <fullName evidence="9">Fringe-like glycosyltransferase domain-containing protein</fullName>
    </recommendedName>
</protein>
<evidence type="ECO:0000256" key="7">
    <source>
        <dbReference type="ARBA" id="ARBA00023136"/>
    </source>
</evidence>
<dbReference type="Proteomes" id="UP000789595">
    <property type="component" value="Unassembled WGS sequence"/>
</dbReference>
<dbReference type="Pfam" id="PF02434">
    <property type="entry name" value="Fringe"/>
    <property type="match status" value="1"/>
</dbReference>
<keyword evidence="6" id="KW-1133">Transmembrane helix</keyword>
<evidence type="ECO:0000313" key="11">
    <source>
        <dbReference type="Proteomes" id="UP000789595"/>
    </source>
</evidence>